<accession>A0A9W9UCN5</accession>
<gene>
    <name evidence="4" type="ORF">N7476_000926</name>
</gene>
<proteinExistence type="inferred from homology"/>
<feature type="domain" description="Isochorismatase-like" evidence="3">
    <location>
        <begin position="6"/>
        <end position="165"/>
    </location>
</feature>
<dbReference type="OrthoDB" id="245563at2759"/>
<evidence type="ECO:0000313" key="4">
    <source>
        <dbReference type="EMBL" id="KAJ5331143.1"/>
    </source>
</evidence>
<keyword evidence="5" id="KW-1185">Reference proteome</keyword>
<dbReference type="InterPro" id="IPR050272">
    <property type="entry name" value="Isochorismatase-like_hydrls"/>
</dbReference>
<dbReference type="Proteomes" id="UP001147746">
    <property type="component" value="Unassembled WGS sequence"/>
</dbReference>
<reference evidence="4" key="1">
    <citation type="submission" date="2022-12" db="EMBL/GenBank/DDBJ databases">
        <authorList>
            <person name="Petersen C."/>
        </authorList>
    </citation>
    <scope>NUCLEOTIDE SEQUENCE</scope>
    <source>
        <strain evidence="4">IBT 21472</strain>
    </source>
</reference>
<dbReference type="SUPFAM" id="SSF52499">
    <property type="entry name" value="Isochorismatase-like hydrolases"/>
    <property type="match status" value="1"/>
</dbReference>
<dbReference type="PANTHER" id="PTHR43540:SF6">
    <property type="entry name" value="ISOCHORISMATASE-LIKE DOMAIN-CONTAINING PROTEIN"/>
    <property type="match status" value="1"/>
</dbReference>
<dbReference type="Pfam" id="PF00857">
    <property type="entry name" value="Isochorismatase"/>
    <property type="match status" value="1"/>
</dbReference>
<sequence>MASQRALFVIDIQNELIRDPETRIANPERITQASEEILKVARSILDLNSSGTSRASPALLVFVQHEESPPEGTMLRGSKPWELFFPPRESRDDEILVAKTTRDTFASNPDLAARLRNKGISELVVLGLQSECCVEATCMGALAAGFGVTLLSGAHSTYDSDEKKAVQIEREVQLRLSTRGARIVPWEKEISTWA</sequence>
<name>A0A9W9UCN5_9EURO</name>
<comment type="similarity">
    <text evidence="1">Belongs to the isochorismatase family.</text>
</comment>
<dbReference type="Gene3D" id="3.40.50.850">
    <property type="entry name" value="Isochorismatase-like"/>
    <property type="match status" value="1"/>
</dbReference>
<comment type="caution">
    <text evidence="4">The sequence shown here is derived from an EMBL/GenBank/DDBJ whole genome shotgun (WGS) entry which is preliminary data.</text>
</comment>
<evidence type="ECO:0000259" key="3">
    <source>
        <dbReference type="Pfam" id="PF00857"/>
    </source>
</evidence>
<protein>
    <recommendedName>
        <fullName evidence="3">Isochorismatase-like domain-containing protein</fullName>
    </recommendedName>
</protein>
<dbReference type="PANTHER" id="PTHR43540">
    <property type="entry name" value="PEROXYUREIDOACRYLATE/UREIDOACRYLATE AMIDOHYDROLASE-RELATED"/>
    <property type="match status" value="1"/>
</dbReference>
<organism evidence="4 5">
    <name type="scientific">Penicillium atrosanguineum</name>
    <dbReference type="NCBI Taxonomy" id="1132637"/>
    <lineage>
        <taxon>Eukaryota</taxon>
        <taxon>Fungi</taxon>
        <taxon>Dikarya</taxon>
        <taxon>Ascomycota</taxon>
        <taxon>Pezizomycotina</taxon>
        <taxon>Eurotiomycetes</taxon>
        <taxon>Eurotiomycetidae</taxon>
        <taxon>Eurotiales</taxon>
        <taxon>Aspergillaceae</taxon>
        <taxon>Penicillium</taxon>
    </lineage>
</organism>
<reference evidence="4" key="2">
    <citation type="journal article" date="2023" name="IMA Fungus">
        <title>Comparative genomic study of the Penicillium genus elucidates a diverse pangenome and 15 lateral gene transfer events.</title>
        <authorList>
            <person name="Petersen C."/>
            <person name="Sorensen T."/>
            <person name="Nielsen M.R."/>
            <person name="Sondergaard T.E."/>
            <person name="Sorensen J.L."/>
            <person name="Fitzpatrick D.A."/>
            <person name="Frisvad J.C."/>
            <person name="Nielsen K.L."/>
        </authorList>
    </citation>
    <scope>NUCLEOTIDE SEQUENCE</scope>
    <source>
        <strain evidence="4">IBT 21472</strain>
    </source>
</reference>
<keyword evidence="2" id="KW-0378">Hydrolase</keyword>
<dbReference type="InterPro" id="IPR000868">
    <property type="entry name" value="Isochorismatase-like_dom"/>
</dbReference>
<evidence type="ECO:0000313" key="5">
    <source>
        <dbReference type="Proteomes" id="UP001147746"/>
    </source>
</evidence>
<evidence type="ECO:0000256" key="2">
    <source>
        <dbReference type="ARBA" id="ARBA00022801"/>
    </source>
</evidence>
<dbReference type="AlphaFoldDB" id="A0A9W9UCN5"/>
<evidence type="ECO:0000256" key="1">
    <source>
        <dbReference type="ARBA" id="ARBA00006336"/>
    </source>
</evidence>
<dbReference type="InterPro" id="IPR036380">
    <property type="entry name" value="Isochorismatase-like_sf"/>
</dbReference>
<dbReference type="EMBL" id="JAPZBO010000001">
    <property type="protein sequence ID" value="KAJ5331143.1"/>
    <property type="molecule type" value="Genomic_DNA"/>
</dbReference>
<dbReference type="GO" id="GO:0016787">
    <property type="term" value="F:hydrolase activity"/>
    <property type="evidence" value="ECO:0007669"/>
    <property type="project" value="UniProtKB-KW"/>
</dbReference>